<evidence type="ECO:0000256" key="4">
    <source>
        <dbReference type="RuleBase" id="RU004262"/>
    </source>
</evidence>
<dbReference type="Proteomes" id="UP001652628">
    <property type="component" value="Chromosome 2L"/>
</dbReference>
<name>A0ABM4TK87_DROSZ</name>
<organism evidence="6 7">
    <name type="scientific">Drosophila suzukii</name>
    <name type="common">Spotted-wing drosophila fruit fly</name>
    <dbReference type="NCBI Taxonomy" id="28584"/>
    <lineage>
        <taxon>Eukaryota</taxon>
        <taxon>Metazoa</taxon>
        <taxon>Ecdysozoa</taxon>
        <taxon>Arthropoda</taxon>
        <taxon>Hexapoda</taxon>
        <taxon>Insecta</taxon>
        <taxon>Pterygota</taxon>
        <taxon>Neoptera</taxon>
        <taxon>Endopterygota</taxon>
        <taxon>Diptera</taxon>
        <taxon>Brachycera</taxon>
        <taxon>Muscomorpha</taxon>
        <taxon>Ephydroidea</taxon>
        <taxon>Drosophilidae</taxon>
        <taxon>Drosophila</taxon>
        <taxon>Sophophora</taxon>
    </lineage>
</organism>
<accession>A0ABM4TK87</accession>
<dbReference type="PANTHER" id="PTHR11610:SF37">
    <property type="entry name" value="GH01208P"/>
    <property type="match status" value="1"/>
</dbReference>
<dbReference type="GeneID" id="108005803"/>
<dbReference type="InterPro" id="IPR029058">
    <property type="entry name" value="AB_hydrolase_fold"/>
</dbReference>
<evidence type="ECO:0000256" key="2">
    <source>
        <dbReference type="ARBA" id="ARBA00010701"/>
    </source>
</evidence>
<evidence type="ECO:0000313" key="6">
    <source>
        <dbReference type="Proteomes" id="UP001652628"/>
    </source>
</evidence>
<evidence type="ECO:0000256" key="1">
    <source>
        <dbReference type="ARBA" id="ARBA00004613"/>
    </source>
</evidence>
<comment type="similarity">
    <text evidence="2 4">Belongs to the AB hydrolase superfamily. Lipase family.</text>
</comment>
<reference evidence="7" key="1">
    <citation type="submission" date="2025-08" db="UniProtKB">
        <authorList>
            <consortium name="RefSeq"/>
        </authorList>
    </citation>
    <scope>IDENTIFICATION</scope>
</reference>
<proteinExistence type="inferred from homology"/>
<comment type="subcellular location">
    <subcellularLocation>
        <location evidence="1">Secreted</location>
    </subcellularLocation>
</comment>
<dbReference type="InterPro" id="IPR033906">
    <property type="entry name" value="Lipase_N"/>
</dbReference>
<sequence length="416" mass="46670">MFIKSFRCAWVNVCLTLGFHSEPTLLARPLHVNPANRVSGPVFDNHRMGAEDIRTTHWPRNQSLYGLIAYGPPEKCTRPLKTNPVRLLCGLKNSKADLTTAKFILYYGPTVADSDIYDLTDFQSLLEDEHLDLGKNTVLYLHGYLEDPDVESIHVIAEAYLERKDTNLIVLDWGELADGNYMFDAFPNLKQLGPELAKVLIQMFDHGLDIDKFHIVGHSMGGQLAGILGREIIKRTKGVRKLRRISALDPAFPLFYPGTHLSASDAEFVDVIHTDAWLYGAPTSTGTADFWPNGGTSLQPGCPKRNYKMLSDNDLSSHRRSWWFWAESVSDRYPIGFDAVPAKKWSDFKQNKTSETCPPVVMGHHCPRTIHGDFYLQTNGQTPFARGKEGAVYVDPKELLGNTHSNTCDCPPPHSN</sequence>
<keyword evidence="6" id="KW-1185">Reference proteome</keyword>
<dbReference type="Gene3D" id="3.40.50.1820">
    <property type="entry name" value="alpha/beta hydrolase"/>
    <property type="match status" value="1"/>
</dbReference>
<keyword evidence="3" id="KW-0964">Secreted</keyword>
<dbReference type="Pfam" id="PF00151">
    <property type="entry name" value="Lipase"/>
    <property type="match status" value="1"/>
</dbReference>
<dbReference type="SUPFAM" id="SSF53474">
    <property type="entry name" value="alpha/beta-Hydrolases"/>
    <property type="match status" value="1"/>
</dbReference>
<evidence type="ECO:0000256" key="3">
    <source>
        <dbReference type="ARBA" id="ARBA00022525"/>
    </source>
</evidence>
<dbReference type="RefSeq" id="XP_070850386.1">
    <property type="nucleotide sequence ID" value="XM_070994285.1"/>
</dbReference>
<feature type="domain" description="Lipase" evidence="5">
    <location>
        <begin position="99"/>
        <end position="384"/>
    </location>
</feature>
<evidence type="ECO:0000259" key="5">
    <source>
        <dbReference type="Pfam" id="PF00151"/>
    </source>
</evidence>
<protein>
    <submittedName>
        <fullName evidence="7">Inactive pancreatic lipase-related protein 1 isoform X1</fullName>
    </submittedName>
</protein>
<evidence type="ECO:0000313" key="7">
    <source>
        <dbReference type="RefSeq" id="XP_070850386.1"/>
    </source>
</evidence>
<dbReference type="InterPro" id="IPR013818">
    <property type="entry name" value="Lipase"/>
</dbReference>
<dbReference type="PRINTS" id="PR00821">
    <property type="entry name" value="TAGLIPASE"/>
</dbReference>
<dbReference type="PANTHER" id="PTHR11610">
    <property type="entry name" value="LIPASE"/>
    <property type="match status" value="1"/>
</dbReference>
<dbReference type="InterPro" id="IPR000734">
    <property type="entry name" value="TAG_lipase"/>
</dbReference>
<dbReference type="CDD" id="cd00707">
    <property type="entry name" value="Pancreat_lipase_like"/>
    <property type="match status" value="1"/>
</dbReference>
<gene>
    <name evidence="7" type="primary">LOC108005803</name>
</gene>